<gene>
    <name evidence="1" type="ORF">EV663_101135</name>
</gene>
<dbReference type="AlphaFoldDB" id="A0A4R2RUQ9"/>
<dbReference type="OrthoDB" id="8369615at2"/>
<dbReference type="Proteomes" id="UP000295050">
    <property type="component" value="Unassembled WGS sequence"/>
</dbReference>
<sequence>MIWPIAPNRGLGPLLLGMSPENVARLSGMGRAEHVYRGRDGRMMEYRGLDAPICDYRDGRLCRIVAGRKVRDVQFSGVDLFAAETLTVLRLLETRLGPVTLCAEQLFFGEANLCLAGFYDAHDHQCFDPATEYHDERSVVLFAPGEDGTEGATYEVVSFL</sequence>
<accession>A0A4R2RUQ9</accession>
<evidence type="ECO:0000313" key="1">
    <source>
        <dbReference type="EMBL" id="TCP62875.1"/>
    </source>
</evidence>
<dbReference type="EMBL" id="SLXU01000001">
    <property type="protein sequence ID" value="TCP62875.1"/>
    <property type="molecule type" value="Genomic_DNA"/>
</dbReference>
<organism evidence="1 2">
    <name type="scientific">Rhodovulum bhavnagarense</name>
    <dbReference type="NCBI Taxonomy" id="992286"/>
    <lineage>
        <taxon>Bacteria</taxon>
        <taxon>Pseudomonadati</taxon>
        <taxon>Pseudomonadota</taxon>
        <taxon>Alphaproteobacteria</taxon>
        <taxon>Rhodobacterales</taxon>
        <taxon>Paracoccaceae</taxon>
        <taxon>Rhodovulum</taxon>
    </lineage>
</organism>
<keyword evidence="2" id="KW-1185">Reference proteome</keyword>
<protein>
    <submittedName>
        <fullName evidence="1">Uncharacterized protein</fullName>
    </submittedName>
</protein>
<comment type="caution">
    <text evidence="1">The sequence shown here is derived from an EMBL/GenBank/DDBJ whole genome shotgun (WGS) entry which is preliminary data.</text>
</comment>
<name>A0A4R2RUQ9_9RHOB</name>
<dbReference type="RefSeq" id="WP_132949842.1">
    <property type="nucleotide sequence ID" value="NZ_SLXU01000001.1"/>
</dbReference>
<proteinExistence type="predicted"/>
<reference evidence="1 2" key="1">
    <citation type="submission" date="2019-03" db="EMBL/GenBank/DDBJ databases">
        <title>Genomic Encyclopedia of Type Strains, Phase IV (KMG-IV): sequencing the most valuable type-strain genomes for metagenomic binning, comparative biology and taxonomic classification.</title>
        <authorList>
            <person name="Goeker M."/>
        </authorList>
    </citation>
    <scope>NUCLEOTIDE SEQUENCE [LARGE SCALE GENOMIC DNA]</scope>
    <source>
        <strain evidence="1 2">DSM 24766</strain>
    </source>
</reference>
<evidence type="ECO:0000313" key="2">
    <source>
        <dbReference type="Proteomes" id="UP000295050"/>
    </source>
</evidence>